<dbReference type="FunFam" id="1.10.600.10:FF:000003">
    <property type="entry name" value="Farnesyl-diphosphate farnesyltransferase 1"/>
    <property type="match status" value="1"/>
</dbReference>
<keyword evidence="9 15" id="KW-1133">Transmembrane helix</keyword>
<dbReference type="GO" id="GO:0051996">
    <property type="term" value="F:squalene synthase [NAD(P)H] activity"/>
    <property type="evidence" value="ECO:0007669"/>
    <property type="project" value="UniProtKB-UniRule"/>
</dbReference>
<evidence type="ECO:0000256" key="2">
    <source>
        <dbReference type="ARBA" id="ARBA00004370"/>
    </source>
</evidence>
<comment type="caution">
    <text evidence="17">The sequence shown here is derived from an EMBL/GenBank/DDBJ whole genome shotgun (WGS) entry which is preliminary data.</text>
</comment>
<dbReference type="CDD" id="cd00683">
    <property type="entry name" value="Trans_IPPS_HH"/>
    <property type="match status" value="1"/>
</dbReference>
<dbReference type="GO" id="GO:0005789">
    <property type="term" value="C:endoplasmic reticulum membrane"/>
    <property type="evidence" value="ECO:0007669"/>
    <property type="project" value="TreeGrafter"/>
</dbReference>
<evidence type="ECO:0000256" key="11">
    <source>
        <dbReference type="ARBA" id="ARBA00023098"/>
    </source>
</evidence>
<dbReference type="InterPro" id="IPR019845">
    <property type="entry name" value="Squalene/phytoene_synthase_CS"/>
</dbReference>
<evidence type="ECO:0000256" key="16">
    <source>
        <dbReference type="SAM" id="MobiDB-lite"/>
    </source>
</evidence>
<sequence length="486" mass="55434">MPTATEVLYYAIHFGELRQIIQWQTWHDPVHNRDPEKEAPSLQICFDFLDKTSRSFSSVIQELHPELLVPVALFYLILRGLDTIEDDMTVSLKEKDPLLRQFYKNTEKEGWNYDGNGPNEKDRELLVQFQNVTEEFRKIKPVYRDIIKDITEKMGNGMADYCANAEHNANGVETIDDYDLYCHYVAGLVGNGLTRLFVESGLANQALLSRPQLQESMGLFLQKTNIIRDIKEDLDDKRRFWPKEIWSKHVDKFEDLFDPKNKEAALNCSSEMVLNSLEHADQCLFYLAGLKEQSVFNFAAIPQSMAIATLELVFRNPNIFKGNVKITKGEACRIMMQSTQNLQLVCEVFRQYTRKIHKKNTPRDPSFLKISIACGKIEQFIESIYPSQDPKKIIEAQGAPPPDPTPASEAEAKNKAMAEEAKWDTIYLLAAVLGTLFTISCLMIGTAWLFGARFDVALDQLSKGKLSKPTGDEAQSIIQKYDHGEL</sequence>
<evidence type="ECO:0000256" key="3">
    <source>
        <dbReference type="ARBA" id="ARBA00006251"/>
    </source>
</evidence>
<gene>
    <name evidence="17" type="primary">ERG6_1</name>
    <name evidence="17" type="ORF">OEA41_000109</name>
</gene>
<dbReference type="SUPFAM" id="SSF48576">
    <property type="entry name" value="Terpenoid synthases"/>
    <property type="match status" value="1"/>
</dbReference>
<dbReference type="PROSITE" id="PS01044">
    <property type="entry name" value="SQUALEN_PHYTOEN_SYN_1"/>
    <property type="match status" value="1"/>
</dbReference>
<organism evidence="17 18">
    <name type="scientific">Lepraria neglecta</name>
    <dbReference type="NCBI Taxonomy" id="209136"/>
    <lineage>
        <taxon>Eukaryota</taxon>
        <taxon>Fungi</taxon>
        <taxon>Dikarya</taxon>
        <taxon>Ascomycota</taxon>
        <taxon>Pezizomycotina</taxon>
        <taxon>Lecanoromycetes</taxon>
        <taxon>OSLEUM clade</taxon>
        <taxon>Lecanoromycetidae</taxon>
        <taxon>Lecanorales</taxon>
        <taxon>Lecanorineae</taxon>
        <taxon>Stereocaulaceae</taxon>
        <taxon>Lepraria</taxon>
    </lineage>
</organism>
<dbReference type="PANTHER" id="PTHR11626">
    <property type="entry name" value="FARNESYL-DIPHOSPHATE FARNESYLTRANSFERASE"/>
    <property type="match status" value="1"/>
</dbReference>
<reference evidence="17" key="1">
    <citation type="submission" date="2022-11" db="EMBL/GenBank/DDBJ databases">
        <title>Chromosomal genome sequence assembly and mating type (MAT) locus characterization of the leprose asexual lichenized fungus Lepraria neglecta (Nyl.) Erichsen.</title>
        <authorList>
            <person name="Allen J.L."/>
            <person name="Pfeffer B."/>
        </authorList>
    </citation>
    <scope>NUCLEOTIDE SEQUENCE</scope>
    <source>
        <strain evidence="17">Allen 5258</strain>
    </source>
</reference>
<evidence type="ECO:0000256" key="12">
    <source>
        <dbReference type="ARBA" id="ARBA00023136"/>
    </source>
</evidence>
<evidence type="ECO:0000256" key="6">
    <source>
        <dbReference type="ARBA" id="ARBA00022679"/>
    </source>
</evidence>
<evidence type="ECO:0000256" key="14">
    <source>
        <dbReference type="ARBA" id="ARBA00023221"/>
    </source>
</evidence>
<keyword evidence="13" id="KW-1207">Sterol metabolism</keyword>
<dbReference type="PROSITE" id="PS01045">
    <property type="entry name" value="SQUALEN_PHYTOEN_SYN_2"/>
    <property type="match status" value="1"/>
</dbReference>
<dbReference type="NCBIfam" id="TIGR01559">
    <property type="entry name" value="squal_synth"/>
    <property type="match status" value="1"/>
</dbReference>
<dbReference type="SFLD" id="SFLDG01018">
    <property type="entry name" value="Squalene/Phytoene_Synthase_Lik"/>
    <property type="match status" value="1"/>
</dbReference>
<feature type="region of interest" description="Disordered" evidence="16">
    <location>
        <begin position="393"/>
        <end position="414"/>
    </location>
</feature>
<evidence type="ECO:0000313" key="17">
    <source>
        <dbReference type="EMBL" id="KAK3177977.1"/>
    </source>
</evidence>
<evidence type="ECO:0000256" key="7">
    <source>
        <dbReference type="ARBA" id="ARBA00022692"/>
    </source>
</evidence>
<feature type="transmembrane region" description="Helical" evidence="15">
    <location>
        <begin position="426"/>
        <end position="450"/>
    </location>
</feature>
<dbReference type="InterPro" id="IPR033904">
    <property type="entry name" value="Trans_IPPS_HH"/>
</dbReference>
<dbReference type="SFLD" id="SFLDS00005">
    <property type="entry name" value="Isoprenoid_Synthase_Type_I"/>
    <property type="match status" value="1"/>
</dbReference>
<comment type="pathway">
    <text evidence="15">Terpene metabolism; lanosterol biosynthesis; lanosterol from farnesyl diphosphate: step 1/3.</text>
</comment>
<name>A0AAD9ZI21_9LECA</name>
<keyword evidence="11" id="KW-0443">Lipid metabolism</keyword>
<keyword evidence="6 15" id="KW-0808">Transferase</keyword>
<evidence type="ECO:0000256" key="9">
    <source>
        <dbReference type="ARBA" id="ARBA00022989"/>
    </source>
</evidence>
<proteinExistence type="inferred from homology"/>
<dbReference type="GO" id="GO:0045338">
    <property type="term" value="P:farnesyl diphosphate metabolic process"/>
    <property type="evidence" value="ECO:0007669"/>
    <property type="project" value="InterPro"/>
</dbReference>
<evidence type="ECO:0000256" key="8">
    <source>
        <dbReference type="ARBA" id="ARBA00022955"/>
    </source>
</evidence>
<dbReference type="EC" id="2.5.1.21" evidence="4 15"/>
<keyword evidence="14" id="KW-0753">Steroid metabolism</keyword>
<dbReference type="Proteomes" id="UP001276659">
    <property type="component" value="Unassembled WGS sequence"/>
</dbReference>
<comment type="catalytic activity">
    <reaction evidence="15">
        <text>2 (2E,6E)-farnesyl diphosphate + NADH + H(+) = squalene + 2 diphosphate + NAD(+)</text>
        <dbReference type="Rhea" id="RHEA:32299"/>
        <dbReference type="ChEBI" id="CHEBI:15378"/>
        <dbReference type="ChEBI" id="CHEBI:15440"/>
        <dbReference type="ChEBI" id="CHEBI:33019"/>
        <dbReference type="ChEBI" id="CHEBI:57540"/>
        <dbReference type="ChEBI" id="CHEBI:57945"/>
        <dbReference type="ChEBI" id="CHEBI:175763"/>
        <dbReference type="EC" id="2.5.1.21"/>
    </reaction>
</comment>
<accession>A0AAD9ZI21</accession>
<evidence type="ECO:0000256" key="5">
    <source>
        <dbReference type="ARBA" id="ARBA00022516"/>
    </source>
</evidence>
<keyword evidence="12 15" id="KW-0472">Membrane</keyword>
<dbReference type="InterPro" id="IPR002060">
    <property type="entry name" value="Squ/phyt_synthse"/>
</dbReference>
<protein>
    <recommendedName>
        <fullName evidence="4 15">Squalene synthase</fullName>
        <shortName evidence="15">SQS</shortName>
        <shortName evidence="15">SS</shortName>
        <ecNumber evidence="4 15">2.5.1.21</ecNumber>
    </recommendedName>
</protein>
<keyword evidence="10" id="KW-0756">Sterol biosynthesis</keyword>
<dbReference type="GO" id="GO:0055056">
    <property type="term" value="F:D-glucose transmembrane transporter activity"/>
    <property type="evidence" value="ECO:0007669"/>
    <property type="project" value="UniProtKB-UniRule"/>
</dbReference>
<comment type="similarity">
    <text evidence="3 15">Belongs to the phytoene/squalene synthase family.</text>
</comment>
<comment type="function">
    <text evidence="15">Catalyzes the condensation of 2 farnesyl pyrophosphate (FPP) moieties to form squalene.</text>
</comment>
<dbReference type="GO" id="GO:0006696">
    <property type="term" value="P:ergosterol biosynthetic process"/>
    <property type="evidence" value="ECO:0007669"/>
    <property type="project" value="TreeGrafter"/>
</dbReference>
<keyword evidence="8" id="KW-0752">Steroid biosynthesis</keyword>
<dbReference type="Pfam" id="PF00494">
    <property type="entry name" value="SQS_PSY"/>
    <property type="match status" value="1"/>
</dbReference>
<evidence type="ECO:0000256" key="13">
    <source>
        <dbReference type="ARBA" id="ARBA00023166"/>
    </source>
</evidence>
<evidence type="ECO:0000256" key="4">
    <source>
        <dbReference type="ARBA" id="ARBA00012373"/>
    </source>
</evidence>
<keyword evidence="5" id="KW-0444">Lipid biosynthesis</keyword>
<evidence type="ECO:0000256" key="10">
    <source>
        <dbReference type="ARBA" id="ARBA00023011"/>
    </source>
</evidence>
<dbReference type="AlphaFoldDB" id="A0AAD9ZI21"/>
<dbReference type="PANTHER" id="PTHR11626:SF2">
    <property type="entry name" value="SQUALENE SYNTHASE"/>
    <property type="match status" value="1"/>
</dbReference>
<evidence type="ECO:0000313" key="18">
    <source>
        <dbReference type="Proteomes" id="UP001276659"/>
    </source>
</evidence>
<dbReference type="InterPro" id="IPR044844">
    <property type="entry name" value="Trans_IPPS_euk-type"/>
</dbReference>
<comment type="cofactor">
    <cofactor evidence="1 15">
        <name>Mg(2+)</name>
        <dbReference type="ChEBI" id="CHEBI:18420"/>
    </cofactor>
</comment>
<comment type="catalytic activity">
    <reaction evidence="15">
        <text>2 (2E,6E)-farnesyl diphosphate + NADPH + H(+) = squalene + 2 diphosphate + NADP(+)</text>
        <dbReference type="Rhea" id="RHEA:32295"/>
        <dbReference type="ChEBI" id="CHEBI:15378"/>
        <dbReference type="ChEBI" id="CHEBI:15440"/>
        <dbReference type="ChEBI" id="CHEBI:33019"/>
        <dbReference type="ChEBI" id="CHEBI:57783"/>
        <dbReference type="ChEBI" id="CHEBI:58349"/>
        <dbReference type="ChEBI" id="CHEBI:175763"/>
        <dbReference type="EC" id="2.5.1.21"/>
    </reaction>
</comment>
<dbReference type="InterPro" id="IPR008949">
    <property type="entry name" value="Isoprenoid_synthase_dom_sf"/>
</dbReference>
<comment type="subcellular location">
    <subcellularLocation>
        <location evidence="2">Membrane</location>
    </subcellularLocation>
</comment>
<evidence type="ECO:0000256" key="15">
    <source>
        <dbReference type="RuleBase" id="RU368088"/>
    </source>
</evidence>
<keyword evidence="18" id="KW-1185">Reference proteome</keyword>
<keyword evidence="7 15" id="KW-0812">Transmembrane</keyword>
<evidence type="ECO:0000256" key="1">
    <source>
        <dbReference type="ARBA" id="ARBA00001946"/>
    </source>
</evidence>
<dbReference type="EMBL" id="JASNWA010000003">
    <property type="protein sequence ID" value="KAK3177977.1"/>
    <property type="molecule type" value="Genomic_DNA"/>
</dbReference>
<dbReference type="InterPro" id="IPR006449">
    <property type="entry name" value="Squal_synth-like"/>
</dbReference>
<dbReference type="Gene3D" id="1.10.600.10">
    <property type="entry name" value="Farnesyl Diphosphate Synthase"/>
    <property type="match status" value="1"/>
</dbReference>